<comment type="caution">
    <text evidence="1">The sequence shown here is derived from an EMBL/GenBank/DDBJ whole genome shotgun (WGS) entry which is preliminary data.</text>
</comment>
<reference evidence="1 2" key="1">
    <citation type="submission" date="2023-07" db="EMBL/GenBank/DDBJ databases">
        <title>Genomic Encyclopedia of Type Strains, Phase IV (KMG-IV): sequencing the most valuable type-strain genomes for metagenomic binning, comparative biology and taxonomic classification.</title>
        <authorList>
            <person name="Goeker M."/>
        </authorList>
    </citation>
    <scope>NUCLEOTIDE SEQUENCE [LARGE SCALE GENOMIC DNA]</scope>
    <source>
        <strain evidence="1 2">DSM 23837</strain>
    </source>
</reference>
<evidence type="ECO:0000313" key="2">
    <source>
        <dbReference type="Proteomes" id="UP001223586"/>
    </source>
</evidence>
<sequence>MPDSMFEYDYWLAFDDKGVELIPNGLGGGSSTELDFNVQMSYVKMNHVPKSLTIIPAKISSSGGDGTTTWEGKKAQKISKTIDGVYPIELPQGKVGKLIIQDIKSENNQTTVTFNAEGIAPYTQGESLYIEDEQGEMIEVIVNKMIKDEQKPNEFTMVFEALEANKKYRIVTYDFGQMEIREDLKFTIDLR</sequence>
<accession>A0ABT9WNS8</accession>
<dbReference type="Proteomes" id="UP001223586">
    <property type="component" value="Unassembled WGS sequence"/>
</dbReference>
<name>A0ABT9WNS8_9BACI</name>
<keyword evidence="2" id="KW-1185">Reference proteome</keyword>
<proteinExistence type="predicted"/>
<organism evidence="1 2">
    <name type="scientific">Bacillus chungangensis</name>
    <dbReference type="NCBI Taxonomy" id="587633"/>
    <lineage>
        <taxon>Bacteria</taxon>
        <taxon>Bacillati</taxon>
        <taxon>Bacillota</taxon>
        <taxon>Bacilli</taxon>
        <taxon>Bacillales</taxon>
        <taxon>Bacillaceae</taxon>
        <taxon>Bacillus</taxon>
    </lineage>
</organism>
<dbReference type="EMBL" id="JAUSTT010000003">
    <property type="protein sequence ID" value="MDQ0174926.1"/>
    <property type="molecule type" value="Genomic_DNA"/>
</dbReference>
<gene>
    <name evidence="1" type="ORF">J2S08_000760</name>
</gene>
<evidence type="ECO:0000313" key="1">
    <source>
        <dbReference type="EMBL" id="MDQ0174926.1"/>
    </source>
</evidence>
<protein>
    <submittedName>
        <fullName evidence="1">Uncharacterized protein</fullName>
    </submittedName>
</protein>